<sequence length="516" mass="55603">MPDFCPPLNPQVPLHSIAQELVDVFAEAGFNTHGIAAHLGPQATEALYRGEPAAVEVATSANTQMDLLIRLFLLHQPAPATDLAAAVGSVLATKLVDANIALADPNGVIRIALDIRSHIIDGTNRWVFSDVDASVVEHVPGPDHVLGVGAASLSLLRTTPTTPVHSVLDLGTGSGVQLLGQLGSAENIVATDVHERALALAQATIATTGAKNVDFRHGSWFEPVAGEHFDRIVANPPFVVGLPEVGHVYRDSGLNLDGASELVISEAAEHLNPGGTAHLLAAWVHTSDGAWQQRVASWIPKTGVSAWILQRDVADPALYVSTWLKDESIDPRSDEGRERARLWLEHFRDNDVTGIGFGFVALQRIDDSLTSEVTAEEISQAFDDALGPEIEEHFMRSAWLRNLLPDEIGDKQFGLRPGVAREDIALANAEVGFGFSRTTMRLTRTEGPRWTHEVDEHVASIVAGLNPQGLNLRETIELYAVANDYDSEELLTAALPAITDLVRHGFLYPTELGPVL</sequence>
<dbReference type="PANTHER" id="PTHR47816">
    <property type="entry name" value="RIBOSOMAL RNA SMALL SUBUNIT METHYLTRANSFERASE C"/>
    <property type="match status" value="1"/>
</dbReference>
<feature type="domain" description="Methyltransferase small" evidence="5">
    <location>
        <begin position="150"/>
        <end position="278"/>
    </location>
</feature>
<dbReference type="InterPro" id="IPR055487">
    <property type="entry name" value="DUF7059"/>
</dbReference>
<dbReference type="InterPro" id="IPR029063">
    <property type="entry name" value="SAM-dependent_MTases_sf"/>
</dbReference>
<evidence type="ECO:0000256" key="4">
    <source>
        <dbReference type="ARBA" id="ARBA00022679"/>
    </source>
</evidence>
<feature type="domain" description="DUF7059" evidence="6">
    <location>
        <begin position="27"/>
        <end position="108"/>
    </location>
</feature>
<dbReference type="InterPro" id="IPR046977">
    <property type="entry name" value="RsmC/RlmG"/>
</dbReference>
<evidence type="ECO:0000259" key="6">
    <source>
        <dbReference type="Pfam" id="PF23186"/>
    </source>
</evidence>
<evidence type="ECO:0000313" key="8">
    <source>
        <dbReference type="EMBL" id="AHI19881.1"/>
    </source>
</evidence>
<dbReference type="SUPFAM" id="SSF53335">
    <property type="entry name" value="S-adenosyl-L-methionine-dependent methyltransferases"/>
    <property type="match status" value="1"/>
</dbReference>
<accession>A0ABN4CEQ3</accession>
<evidence type="ECO:0000259" key="5">
    <source>
        <dbReference type="Pfam" id="PF05175"/>
    </source>
</evidence>
<feature type="domain" description="DUF7782" evidence="7">
    <location>
        <begin position="391"/>
        <end position="509"/>
    </location>
</feature>
<dbReference type="InterPro" id="IPR056684">
    <property type="entry name" value="DUF7782"/>
</dbReference>
<organism evidence="8 9">
    <name type="scientific">Corynebacterium casei LMG S-19264</name>
    <dbReference type="NCBI Taxonomy" id="1285583"/>
    <lineage>
        <taxon>Bacteria</taxon>
        <taxon>Bacillati</taxon>
        <taxon>Actinomycetota</taxon>
        <taxon>Actinomycetes</taxon>
        <taxon>Mycobacteriales</taxon>
        <taxon>Corynebacteriaceae</taxon>
        <taxon>Corynebacterium</taxon>
    </lineage>
</organism>
<evidence type="ECO:0000256" key="1">
    <source>
        <dbReference type="ARBA" id="ARBA00022490"/>
    </source>
</evidence>
<dbReference type="Proteomes" id="UP000019226">
    <property type="component" value="Chromosome"/>
</dbReference>
<evidence type="ECO:0000313" key="9">
    <source>
        <dbReference type="Proteomes" id="UP000019226"/>
    </source>
</evidence>
<name>A0ABN4CEQ3_9CORY</name>
<reference evidence="9" key="1">
    <citation type="submission" date="2013-02" db="EMBL/GenBank/DDBJ databases">
        <title>The complete genome sequence of Corynebacterium casei LMG S-19264 (=DSM 44701).</title>
        <authorList>
            <person name="Ruckert C."/>
            <person name="Albersmeier A."/>
            <person name="Kalinowski J."/>
        </authorList>
    </citation>
    <scope>NUCLEOTIDE SEQUENCE [LARGE SCALE GENOMIC DNA]</scope>
    <source>
        <strain evidence="9">LMG S-19264</strain>
    </source>
</reference>
<dbReference type="EMBL" id="CP004350">
    <property type="protein sequence ID" value="AHI19881.1"/>
    <property type="molecule type" value="Genomic_DNA"/>
</dbReference>
<dbReference type="PROSITE" id="PS00092">
    <property type="entry name" value="N6_MTASE"/>
    <property type="match status" value="1"/>
</dbReference>
<dbReference type="InterPro" id="IPR007848">
    <property type="entry name" value="Small_mtfrase_dom"/>
</dbReference>
<dbReference type="PANTHER" id="PTHR47816:SF4">
    <property type="entry name" value="RIBOSOMAL RNA SMALL SUBUNIT METHYLTRANSFERASE C"/>
    <property type="match status" value="1"/>
</dbReference>
<gene>
    <name evidence="8" type="ORF">CCASEI_06525</name>
</gene>
<keyword evidence="9" id="KW-1185">Reference proteome</keyword>
<keyword evidence="2" id="KW-0698">rRNA processing</keyword>
<dbReference type="RefSeq" id="WP_025387484.1">
    <property type="nucleotide sequence ID" value="NZ_CP004350.1"/>
</dbReference>
<dbReference type="CDD" id="cd02440">
    <property type="entry name" value="AdoMet_MTases"/>
    <property type="match status" value="1"/>
</dbReference>
<evidence type="ECO:0000256" key="2">
    <source>
        <dbReference type="ARBA" id="ARBA00022552"/>
    </source>
</evidence>
<evidence type="ECO:0000259" key="7">
    <source>
        <dbReference type="Pfam" id="PF25004"/>
    </source>
</evidence>
<keyword evidence="3" id="KW-0489">Methyltransferase</keyword>
<keyword evidence="1" id="KW-0963">Cytoplasm</keyword>
<dbReference type="GO" id="GO:0016740">
    <property type="term" value="F:transferase activity"/>
    <property type="evidence" value="ECO:0007669"/>
    <property type="project" value="UniProtKB-KW"/>
</dbReference>
<dbReference type="InterPro" id="IPR002052">
    <property type="entry name" value="DNA_methylase_N6_adenine_CS"/>
</dbReference>
<dbReference type="Pfam" id="PF05175">
    <property type="entry name" value="MTS"/>
    <property type="match status" value="1"/>
</dbReference>
<dbReference type="Pfam" id="PF25004">
    <property type="entry name" value="DUF7782"/>
    <property type="match status" value="1"/>
</dbReference>
<dbReference type="Pfam" id="PF23186">
    <property type="entry name" value="DUF7059"/>
    <property type="match status" value="1"/>
</dbReference>
<proteinExistence type="predicted"/>
<dbReference type="Gene3D" id="3.40.50.150">
    <property type="entry name" value="Vaccinia Virus protein VP39"/>
    <property type="match status" value="1"/>
</dbReference>
<keyword evidence="4 8" id="KW-0808">Transferase</keyword>
<dbReference type="GeneID" id="82877451"/>
<protein>
    <submittedName>
        <fullName evidence="8">Transferase</fullName>
    </submittedName>
</protein>
<evidence type="ECO:0000256" key="3">
    <source>
        <dbReference type="ARBA" id="ARBA00022603"/>
    </source>
</evidence>